<gene>
    <name evidence="2" type="ORF">J4P90_26070</name>
</gene>
<comment type="caution">
    <text evidence="2">The sequence shown here is derived from an EMBL/GenBank/DDBJ whole genome shotgun (WGS) entry which is preliminary data.</text>
</comment>
<dbReference type="InterPro" id="IPR025237">
    <property type="entry name" value="DUF4183"/>
</dbReference>
<proteinExistence type="predicted"/>
<protein>
    <submittedName>
        <fullName evidence="2">DUF4183 domain-containing protein</fullName>
    </submittedName>
</protein>
<sequence length="136" mass="14332">MRPNKKGKYHLHDSKNLCRVAIPCAIPQGSPGATGATGATGPTGPTVPSPIPTKNLMYFAFSDGQKLVYTNGDGVPALGTTQILPPSEVSYINLFINGMIQPQTEYQVTAGQLTLVGPNPPFKGVPIVLQFIIING</sequence>
<keyword evidence="3" id="KW-1185">Reference proteome</keyword>
<feature type="domain" description="DUF4183" evidence="1">
    <location>
        <begin position="60"/>
        <end position="131"/>
    </location>
</feature>
<evidence type="ECO:0000313" key="2">
    <source>
        <dbReference type="EMBL" id="MBO1628583.1"/>
    </source>
</evidence>
<evidence type="ECO:0000313" key="3">
    <source>
        <dbReference type="Proteomes" id="UP000677611"/>
    </source>
</evidence>
<dbReference type="EMBL" id="JAGDQJ010000065">
    <property type="protein sequence ID" value="MBO1628583.1"/>
    <property type="molecule type" value="Genomic_DNA"/>
</dbReference>
<evidence type="ECO:0000259" key="1">
    <source>
        <dbReference type="Pfam" id="PF13799"/>
    </source>
</evidence>
<organism evidence="2 3">
    <name type="scientific">Bacillus arachidis</name>
    <dbReference type="NCBI Taxonomy" id="2819290"/>
    <lineage>
        <taxon>Bacteria</taxon>
        <taxon>Bacillati</taxon>
        <taxon>Bacillota</taxon>
        <taxon>Bacilli</taxon>
        <taxon>Bacillales</taxon>
        <taxon>Bacillaceae</taxon>
        <taxon>Bacillus</taxon>
    </lineage>
</organism>
<dbReference type="RefSeq" id="WP_208019581.1">
    <property type="nucleotide sequence ID" value="NZ_JAGDQJ010000065.1"/>
</dbReference>
<name>A0ABS3P5W5_9BACI</name>
<dbReference type="Pfam" id="PF13799">
    <property type="entry name" value="DUF4183"/>
    <property type="match status" value="1"/>
</dbReference>
<reference evidence="2 3" key="1">
    <citation type="submission" date="2021-03" db="EMBL/GenBank/DDBJ databases">
        <title>Identification of novel Bacillus strains.</title>
        <authorList>
            <person name="Xiao Z."/>
            <person name="Li Y."/>
            <person name="Shen J."/>
        </authorList>
    </citation>
    <scope>NUCLEOTIDE SEQUENCE [LARGE SCALE GENOMIC DNA]</scope>
    <source>
        <strain evidence="2 3">SY8</strain>
    </source>
</reference>
<dbReference type="Proteomes" id="UP000677611">
    <property type="component" value="Unassembled WGS sequence"/>
</dbReference>
<accession>A0ABS3P5W5</accession>